<evidence type="ECO:0000256" key="7">
    <source>
        <dbReference type="ARBA" id="ARBA00022839"/>
    </source>
</evidence>
<dbReference type="Proteomes" id="UP001151582">
    <property type="component" value="Unassembled WGS sequence"/>
</dbReference>
<dbReference type="AlphaFoldDB" id="A0A9W8BA60"/>
<keyword evidence="7 12" id="KW-0269">Exonuclease</keyword>
<proteinExistence type="inferred from homology"/>
<evidence type="ECO:0000256" key="6">
    <source>
        <dbReference type="ARBA" id="ARBA00022801"/>
    </source>
</evidence>
<comment type="subcellular location">
    <subcellularLocation>
        <location evidence="1">Nucleus</location>
    </subcellularLocation>
</comment>
<dbReference type="OrthoDB" id="8191639at2759"/>
<feature type="compositionally biased region" description="Basic residues" evidence="10">
    <location>
        <begin position="13"/>
        <end position="22"/>
    </location>
</feature>
<evidence type="ECO:0000313" key="12">
    <source>
        <dbReference type="EMBL" id="KAJ1982382.1"/>
    </source>
</evidence>
<dbReference type="InterPro" id="IPR047021">
    <property type="entry name" value="REXO1/3/4-like"/>
</dbReference>
<evidence type="ECO:0000256" key="2">
    <source>
        <dbReference type="ARBA" id="ARBA00010489"/>
    </source>
</evidence>
<evidence type="ECO:0000259" key="11">
    <source>
        <dbReference type="SMART" id="SM00479"/>
    </source>
</evidence>
<feature type="region of interest" description="Disordered" evidence="10">
    <location>
        <begin position="346"/>
        <end position="392"/>
    </location>
</feature>
<comment type="similarity">
    <text evidence="2">Belongs to the REXO4 family.</text>
</comment>
<dbReference type="InterPro" id="IPR037431">
    <property type="entry name" value="REX4_DEDDh_dom"/>
</dbReference>
<dbReference type="PANTHER" id="PTHR12801">
    <property type="entry name" value="RNA EXONUCLEASE REXO1 / RECO3 FAMILY MEMBER-RELATED"/>
    <property type="match status" value="1"/>
</dbReference>
<evidence type="ECO:0000256" key="10">
    <source>
        <dbReference type="SAM" id="MobiDB-lite"/>
    </source>
</evidence>
<dbReference type="FunFam" id="3.30.420.10:FF:000007">
    <property type="entry name" value="Interferon-stimulated exonuclease gene 20"/>
    <property type="match status" value="1"/>
</dbReference>
<dbReference type="PANTHER" id="PTHR12801:SF45">
    <property type="entry name" value="RNA EXONUCLEASE 4"/>
    <property type="match status" value="1"/>
</dbReference>
<name>A0A9W8BA60_9FUNG</name>
<evidence type="ECO:0000256" key="4">
    <source>
        <dbReference type="ARBA" id="ARBA00022552"/>
    </source>
</evidence>
<dbReference type="SMART" id="SM00479">
    <property type="entry name" value="EXOIII"/>
    <property type="match status" value="1"/>
</dbReference>
<dbReference type="GO" id="GO:0006364">
    <property type="term" value="P:rRNA processing"/>
    <property type="evidence" value="ECO:0007669"/>
    <property type="project" value="UniProtKB-KW"/>
</dbReference>
<comment type="caution">
    <text evidence="12">The sequence shown here is derived from an EMBL/GenBank/DDBJ whole genome shotgun (WGS) entry which is preliminary data.</text>
</comment>
<comment type="function">
    <text evidence="9">Exoribonuclease involved in ribosome biosynthesis. Involved in the processing of ITS1, the internal transcribed spacer localized between the 18S and 5.8S rRNAs.</text>
</comment>
<gene>
    <name evidence="12" type="primary">REX4</name>
    <name evidence="12" type="ORF">H4R34_001730</name>
</gene>
<keyword evidence="6" id="KW-0378">Hydrolase</keyword>
<dbReference type="GO" id="GO:0003676">
    <property type="term" value="F:nucleic acid binding"/>
    <property type="evidence" value="ECO:0007669"/>
    <property type="project" value="InterPro"/>
</dbReference>
<protein>
    <recommendedName>
        <fullName evidence="3">RNA exonuclease 4</fullName>
    </recommendedName>
</protein>
<dbReference type="EMBL" id="JANBQB010000092">
    <property type="protein sequence ID" value="KAJ1982382.1"/>
    <property type="molecule type" value="Genomic_DNA"/>
</dbReference>
<accession>A0A9W8BA60</accession>
<evidence type="ECO:0000256" key="1">
    <source>
        <dbReference type="ARBA" id="ARBA00004123"/>
    </source>
</evidence>
<dbReference type="GO" id="GO:0008408">
    <property type="term" value="F:3'-5' exonuclease activity"/>
    <property type="evidence" value="ECO:0007669"/>
    <property type="project" value="InterPro"/>
</dbReference>
<keyword evidence="13" id="KW-1185">Reference proteome</keyword>
<evidence type="ECO:0000256" key="9">
    <source>
        <dbReference type="ARBA" id="ARBA00025599"/>
    </source>
</evidence>
<dbReference type="InterPro" id="IPR013520">
    <property type="entry name" value="Ribonucl_H"/>
</dbReference>
<dbReference type="Gene3D" id="3.30.420.10">
    <property type="entry name" value="Ribonuclease H-like superfamily/Ribonuclease H"/>
    <property type="match status" value="1"/>
</dbReference>
<evidence type="ECO:0000256" key="5">
    <source>
        <dbReference type="ARBA" id="ARBA00022722"/>
    </source>
</evidence>
<evidence type="ECO:0000256" key="3">
    <source>
        <dbReference type="ARBA" id="ARBA00016937"/>
    </source>
</evidence>
<keyword evidence="8" id="KW-0539">Nucleus</keyword>
<dbReference type="GO" id="GO:0005634">
    <property type="term" value="C:nucleus"/>
    <property type="evidence" value="ECO:0007669"/>
    <property type="project" value="UniProtKB-SubCell"/>
</dbReference>
<sequence>MSLSASGLPGQAKKFHKKRPKRSQAVTASQSQSQQQPNRSKALAPTRLAKHQKNSAIKAAKSDALSEASMTPDALKQERAKQASIAALVLKTIKTTQPTLDLSDDELNKSTTNVMTVPAAPPSSSQTSTSNIAVDVNSKQAALTVMNESAVLKSLFAQANKRDGMEGSTNDRLKVGKYLAIDCEMVGVGPDGTESVLARISLVNFYGQVVLDRYVRPSQPVTDYRTAVSGITAELLIGARSFNSVVKDVQELVKDRILVGHSIKNDLDVLQLEHPRTHQRDIAVCASFCNLVNGRRPSLKFLAQKVLGITIQVGSHSSVSDARVAMLLYRKVKAEFDKQVFSRLSTQSTAGPASTELPDDAGPKRKAPGGRARKHAKRQRAAKPKQAKPLPL</sequence>
<reference evidence="12" key="1">
    <citation type="submission" date="2022-07" db="EMBL/GenBank/DDBJ databases">
        <title>Phylogenomic reconstructions and comparative analyses of Kickxellomycotina fungi.</title>
        <authorList>
            <person name="Reynolds N.K."/>
            <person name="Stajich J.E."/>
            <person name="Barry K."/>
            <person name="Grigoriev I.V."/>
            <person name="Crous P."/>
            <person name="Smith M.E."/>
        </authorList>
    </citation>
    <scope>NUCLEOTIDE SEQUENCE</scope>
    <source>
        <strain evidence="12">RSA 567</strain>
    </source>
</reference>
<feature type="compositionally biased region" description="Basic residues" evidence="10">
    <location>
        <begin position="364"/>
        <end position="386"/>
    </location>
</feature>
<dbReference type="SUPFAM" id="SSF53098">
    <property type="entry name" value="Ribonuclease H-like"/>
    <property type="match status" value="1"/>
</dbReference>
<organism evidence="12 13">
    <name type="scientific">Dimargaris verticillata</name>
    <dbReference type="NCBI Taxonomy" id="2761393"/>
    <lineage>
        <taxon>Eukaryota</taxon>
        <taxon>Fungi</taxon>
        <taxon>Fungi incertae sedis</taxon>
        <taxon>Zoopagomycota</taxon>
        <taxon>Kickxellomycotina</taxon>
        <taxon>Dimargaritomycetes</taxon>
        <taxon>Dimargaritales</taxon>
        <taxon>Dimargaritaceae</taxon>
        <taxon>Dimargaris</taxon>
    </lineage>
</organism>
<dbReference type="Pfam" id="PF00929">
    <property type="entry name" value="RNase_T"/>
    <property type="match status" value="1"/>
</dbReference>
<keyword evidence="4" id="KW-0698">rRNA processing</keyword>
<keyword evidence="5" id="KW-0540">Nuclease</keyword>
<dbReference type="CDD" id="cd06144">
    <property type="entry name" value="REX4_like"/>
    <property type="match status" value="1"/>
</dbReference>
<evidence type="ECO:0000256" key="8">
    <source>
        <dbReference type="ARBA" id="ARBA00023242"/>
    </source>
</evidence>
<dbReference type="InterPro" id="IPR012337">
    <property type="entry name" value="RNaseH-like_sf"/>
</dbReference>
<feature type="region of interest" description="Disordered" evidence="10">
    <location>
        <begin position="1"/>
        <end position="76"/>
    </location>
</feature>
<evidence type="ECO:0000313" key="13">
    <source>
        <dbReference type="Proteomes" id="UP001151582"/>
    </source>
</evidence>
<feature type="domain" description="Exonuclease" evidence="11">
    <location>
        <begin position="177"/>
        <end position="338"/>
    </location>
</feature>
<dbReference type="InterPro" id="IPR036397">
    <property type="entry name" value="RNaseH_sf"/>
</dbReference>